<feature type="domain" description="GOLD" evidence="11">
    <location>
        <begin position="29"/>
        <end position="112"/>
    </location>
</feature>
<feature type="chain" id="PRO_5040778963" description="GOLD domain-containing protein" evidence="10">
    <location>
        <begin position="18"/>
        <end position="202"/>
    </location>
</feature>
<keyword evidence="4 10" id="KW-0732">Signal</keyword>
<dbReference type="GO" id="GO:0012505">
    <property type="term" value="C:endomembrane system"/>
    <property type="evidence" value="ECO:0007669"/>
    <property type="project" value="UniProtKB-SubCell"/>
</dbReference>
<dbReference type="OrthoDB" id="1929172at2759"/>
<evidence type="ECO:0000256" key="5">
    <source>
        <dbReference type="ARBA" id="ARBA00022989"/>
    </source>
</evidence>
<keyword evidence="5 9" id="KW-1133">Transmembrane helix</keyword>
<dbReference type="EMBL" id="JANBOI010000002">
    <property type="protein sequence ID" value="KAJ1736170.1"/>
    <property type="molecule type" value="Genomic_DNA"/>
</dbReference>
<evidence type="ECO:0000256" key="3">
    <source>
        <dbReference type="ARBA" id="ARBA00022692"/>
    </source>
</evidence>
<dbReference type="InterPro" id="IPR015720">
    <property type="entry name" value="Emp24-like"/>
</dbReference>
<evidence type="ECO:0000259" key="11">
    <source>
        <dbReference type="PROSITE" id="PS50866"/>
    </source>
</evidence>
<evidence type="ECO:0000256" key="7">
    <source>
        <dbReference type="ARBA" id="ARBA00037847"/>
    </source>
</evidence>
<dbReference type="Pfam" id="PF01105">
    <property type="entry name" value="EMP24_GP25L"/>
    <property type="match status" value="1"/>
</dbReference>
<dbReference type="AlphaFoldDB" id="A0A9W7YHM8"/>
<evidence type="ECO:0000313" key="12">
    <source>
        <dbReference type="EMBL" id="KAJ1736170.1"/>
    </source>
</evidence>
<evidence type="ECO:0000256" key="8">
    <source>
        <dbReference type="RuleBase" id="RU003827"/>
    </source>
</evidence>
<comment type="subcellular location">
    <subcellularLocation>
        <location evidence="7">Endomembrane system</location>
        <topology evidence="7">Single-pass membrane protein</topology>
    </subcellularLocation>
    <subcellularLocation>
        <location evidence="1 8">Membrane</location>
        <topology evidence="1 8">Single-pass type I membrane protein</topology>
    </subcellularLocation>
</comment>
<evidence type="ECO:0000256" key="1">
    <source>
        <dbReference type="ARBA" id="ARBA00004479"/>
    </source>
</evidence>
<comment type="similarity">
    <text evidence="2 8">Belongs to the EMP24/GP25L family.</text>
</comment>
<feature type="signal peptide" evidence="10">
    <location>
        <begin position="1"/>
        <end position="17"/>
    </location>
</feature>
<dbReference type="Proteomes" id="UP001143981">
    <property type="component" value="Unassembled WGS sequence"/>
</dbReference>
<sequence length="202" mass="23080">MLRRLVLLLALVAMANAVTLRKWIASHEKNCYFASVDVPFKKVAFYFAVHQGGNFDIDYEVEGPNNRQLFKGEAERQGDFVFTATQIGEYAFCFKNGLASFADKLVEFDITVEDDARPEDITKRAKRDEVASSVVTIASDLQQITKFMKYFRMRENRNFATISSTESRIWWFSALDSLCVVLVAVVQVYAIQALFTAKRTRL</sequence>
<dbReference type="InterPro" id="IPR009038">
    <property type="entry name" value="GOLD_dom"/>
</dbReference>
<keyword evidence="6 9" id="KW-0472">Membrane</keyword>
<protein>
    <recommendedName>
        <fullName evidence="11">GOLD domain-containing protein</fullName>
    </recommendedName>
</protein>
<comment type="caution">
    <text evidence="12">The sequence shown here is derived from an EMBL/GenBank/DDBJ whole genome shotgun (WGS) entry which is preliminary data.</text>
</comment>
<evidence type="ECO:0000256" key="6">
    <source>
        <dbReference type="ARBA" id="ARBA00023136"/>
    </source>
</evidence>
<accession>A0A9W7YHM8</accession>
<evidence type="ECO:0000313" key="13">
    <source>
        <dbReference type="Proteomes" id="UP001143981"/>
    </source>
</evidence>
<evidence type="ECO:0000256" key="2">
    <source>
        <dbReference type="ARBA" id="ARBA00007104"/>
    </source>
</evidence>
<gene>
    <name evidence="12" type="ORF">LPJ61_000129</name>
</gene>
<reference evidence="12" key="1">
    <citation type="submission" date="2022-07" db="EMBL/GenBank/DDBJ databases">
        <title>Phylogenomic reconstructions and comparative analyses of Kickxellomycotina fungi.</title>
        <authorList>
            <person name="Reynolds N.K."/>
            <person name="Stajich J.E."/>
            <person name="Barry K."/>
            <person name="Grigoriev I.V."/>
            <person name="Crous P."/>
            <person name="Smith M.E."/>
        </authorList>
    </citation>
    <scope>NUCLEOTIDE SEQUENCE</scope>
    <source>
        <strain evidence="12">BCRC 34381</strain>
    </source>
</reference>
<evidence type="ECO:0000256" key="4">
    <source>
        <dbReference type="ARBA" id="ARBA00022729"/>
    </source>
</evidence>
<name>A0A9W7YHM8_9FUNG</name>
<dbReference type="SUPFAM" id="SSF101576">
    <property type="entry name" value="Supernatant protein factor (SPF), C-terminal domain"/>
    <property type="match status" value="1"/>
</dbReference>
<dbReference type="InterPro" id="IPR036598">
    <property type="entry name" value="GOLD_dom_sf"/>
</dbReference>
<dbReference type="SMART" id="SM01190">
    <property type="entry name" value="EMP24_GP25L"/>
    <property type="match status" value="1"/>
</dbReference>
<proteinExistence type="inferred from homology"/>
<keyword evidence="3 8" id="KW-0812">Transmembrane</keyword>
<organism evidence="12 13">
    <name type="scientific">Coemansia biformis</name>
    <dbReference type="NCBI Taxonomy" id="1286918"/>
    <lineage>
        <taxon>Eukaryota</taxon>
        <taxon>Fungi</taxon>
        <taxon>Fungi incertae sedis</taxon>
        <taxon>Zoopagomycota</taxon>
        <taxon>Kickxellomycotina</taxon>
        <taxon>Kickxellomycetes</taxon>
        <taxon>Kickxellales</taxon>
        <taxon>Kickxellaceae</taxon>
        <taxon>Coemansia</taxon>
    </lineage>
</organism>
<evidence type="ECO:0000256" key="10">
    <source>
        <dbReference type="SAM" id="SignalP"/>
    </source>
</evidence>
<dbReference type="PROSITE" id="PS50866">
    <property type="entry name" value="GOLD"/>
    <property type="match status" value="1"/>
</dbReference>
<keyword evidence="13" id="KW-1185">Reference proteome</keyword>
<feature type="transmembrane region" description="Helical" evidence="9">
    <location>
        <begin position="169"/>
        <end position="191"/>
    </location>
</feature>
<dbReference type="GO" id="GO:0016020">
    <property type="term" value="C:membrane"/>
    <property type="evidence" value="ECO:0007669"/>
    <property type="project" value="UniProtKB-SubCell"/>
</dbReference>
<evidence type="ECO:0000256" key="9">
    <source>
        <dbReference type="SAM" id="Phobius"/>
    </source>
</evidence>
<dbReference type="PANTHER" id="PTHR22811">
    <property type="entry name" value="TRANSMEMBRANE EMP24 DOMAIN-CONTAINING PROTEIN"/>
    <property type="match status" value="1"/>
</dbReference>